<proteinExistence type="predicted"/>
<gene>
    <name evidence="1" type="ORF">BS78_K012400</name>
</gene>
<evidence type="ECO:0000313" key="2">
    <source>
        <dbReference type="Proteomes" id="UP001164776"/>
    </source>
</evidence>
<dbReference type="AlphaFoldDB" id="A0A9W8CEJ9"/>
<dbReference type="EMBL" id="MU629505">
    <property type="protein sequence ID" value="KAJ1256509.1"/>
    <property type="molecule type" value="Genomic_DNA"/>
</dbReference>
<comment type="caution">
    <text evidence="1">The sequence shown here is derived from an EMBL/GenBank/DDBJ whole genome shotgun (WGS) entry which is preliminary data.</text>
</comment>
<sequence length="168" mass="18666">MPEPEVVKDTVFFLVNEAINPKGDRDGKNNVFYWPSGSTRPWHKLPALEDKVAEWSMEHPVTWNVGVGPDASFAGTLTRLLSERIKDIFGPYDHIIRVRLSPAAAACSSTAQHWVALEVLMEAAATVKVPLPDSELQELMQLAAEESYFGYGATFSSHLMLKAFGLEY</sequence>
<dbReference type="Proteomes" id="UP001164776">
    <property type="component" value="Unassembled WGS sequence"/>
</dbReference>
<keyword evidence="2" id="KW-1185">Reference proteome</keyword>
<reference evidence="1 2" key="1">
    <citation type="submission" date="2022-10" db="EMBL/GenBank/DDBJ databases">
        <title>WGS assembly of Paspalum vaginatum 540-79.</title>
        <authorList>
            <person name="Sun G."/>
            <person name="Wase N."/>
            <person name="Shu S."/>
            <person name="Jenkins J."/>
            <person name="Zhou B."/>
            <person name="Torres-Rodriguez J."/>
            <person name="Chen C."/>
            <person name="Sandor L."/>
            <person name="Plott C."/>
            <person name="Yoshinga Y."/>
            <person name="Daum C."/>
            <person name="Qi P."/>
            <person name="Barry K."/>
            <person name="Lipzen A."/>
            <person name="Berry L."/>
            <person name="Pedersen C."/>
            <person name="Gottilla T."/>
            <person name="Foltz A."/>
            <person name="Yu H."/>
            <person name="O'Malley R."/>
            <person name="Zhang C."/>
            <person name="Devos K."/>
            <person name="Sigmon B."/>
            <person name="Yu B."/>
            <person name="Obata T."/>
            <person name="Schmutz J."/>
            <person name="Schnable J."/>
        </authorList>
    </citation>
    <scope>NUCLEOTIDE SEQUENCE [LARGE SCALE GENOMIC DNA]</scope>
    <source>
        <strain evidence="2">cv. 540-79</strain>
    </source>
</reference>
<dbReference type="OrthoDB" id="10614744at2759"/>
<organism evidence="1 2">
    <name type="scientific">Paspalum vaginatum</name>
    <name type="common">seashore paspalum</name>
    <dbReference type="NCBI Taxonomy" id="158149"/>
    <lineage>
        <taxon>Eukaryota</taxon>
        <taxon>Viridiplantae</taxon>
        <taxon>Streptophyta</taxon>
        <taxon>Embryophyta</taxon>
        <taxon>Tracheophyta</taxon>
        <taxon>Spermatophyta</taxon>
        <taxon>Magnoliopsida</taxon>
        <taxon>Liliopsida</taxon>
        <taxon>Poales</taxon>
        <taxon>Poaceae</taxon>
        <taxon>PACMAD clade</taxon>
        <taxon>Panicoideae</taxon>
        <taxon>Andropogonodae</taxon>
        <taxon>Paspaleae</taxon>
        <taxon>Paspalinae</taxon>
        <taxon>Paspalum</taxon>
    </lineage>
</organism>
<accession>A0A9W8CEJ9</accession>
<evidence type="ECO:0000313" key="1">
    <source>
        <dbReference type="EMBL" id="KAJ1256509.1"/>
    </source>
</evidence>
<protein>
    <submittedName>
        <fullName evidence="1">Uncharacterized protein</fullName>
    </submittedName>
</protein>
<name>A0A9W8CEJ9_9POAL</name>